<dbReference type="Proteomes" id="UP000005139">
    <property type="component" value="Unassembled WGS sequence"/>
</dbReference>
<dbReference type="GO" id="GO:0050532">
    <property type="term" value="F:2-phosphosulfolactate phosphatase activity"/>
    <property type="evidence" value="ECO:0007669"/>
    <property type="project" value="UniProtKB-UniRule"/>
</dbReference>
<dbReference type="InterPro" id="IPR005238">
    <property type="entry name" value="ComB-like"/>
</dbReference>
<dbReference type="HAMAP" id="MF_00490">
    <property type="entry name" value="ComB"/>
    <property type="match status" value="1"/>
</dbReference>
<comment type="cofactor">
    <cofactor evidence="1 8">
        <name>Mg(2+)</name>
        <dbReference type="ChEBI" id="CHEBI:18420"/>
    </cofactor>
</comment>
<dbReference type="EC" id="3.1.3.71" evidence="3 8"/>
<dbReference type="AlphaFoldDB" id="A1HTB8"/>
<name>A1HTB8_9FIRM</name>
<evidence type="ECO:0000256" key="1">
    <source>
        <dbReference type="ARBA" id="ARBA00001946"/>
    </source>
</evidence>
<evidence type="ECO:0000256" key="6">
    <source>
        <dbReference type="ARBA" id="ARBA00022842"/>
    </source>
</evidence>
<keyword evidence="5 8" id="KW-0378">Hydrolase</keyword>
<evidence type="ECO:0000256" key="5">
    <source>
        <dbReference type="ARBA" id="ARBA00022801"/>
    </source>
</evidence>
<keyword evidence="6 8" id="KW-0460">Magnesium</keyword>
<comment type="catalytic activity">
    <reaction evidence="7 8">
        <text>(2R)-O-phospho-3-sulfolactate + H2O = (2R)-3-sulfolactate + phosphate</text>
        <dbReference type="Rhea" id="RHEA:23416"/>
        <dbReference type="ChEBI" id="CHEBI:15377"/>
        <dbReference type="ChEBI" id="CHEBI:15597"/>
        <dbReference type="ChEBI" id="CHEBI:43474"/>
        <dbReference type="ChEBI" id="CHEBI:58738"/>
        <dbReference type="EC" id="3.1.3.71"/>
    </reaction>
</comment>
<evidence type="ECO:0000256" key="7">
    <source>
        <dbReference type="ARBA" id="ARBA00033711"/>
    </source>
</evidence>
<organism evidence="9 10">
    <name type="scientific">Thermosinus carboxydivorans Nor1</name>
    <dbReference type="NCBI Taxonomy" id="401526"/>
    <lineage>
        <taxon>Bacteria</taxon>
        <taxon>Bacillati</taxon>
        <taxon>Bacillota</taxon>
        <taxon>Negativicutes</taxon>
        <taxon>Selenomonadales</taxon>
        <taxon>Sporomusaceae</taxon>
        <taxon>Thermosinus</taxon>
    </lineage>
</organism>
<dbReference type="eggNOG" id="COG2045">
    <property type="taxonomic scope" value="Bacteria"/>
</dbReference>
<evidence type="ECO:0000256" key="8">
    <source>
        <dbReference type="HAMAP-Rule" id="MF_00490"/>
    </source>
</evidence>
<protein>
    <recommendedName>
        <fullName evidence="4 8">Probable 2-phosphosulfolactate phosphatase</fullName>
        <ecNumber evidence="3 8">3.1.3.71</ecNumber>
    </recommendedName>
</protein>
<evidence type="ECO:0000313" key="10">
    <source>
        <dbReference type="Proteomes" id="UP000005139"/>
    </source>
</evidence>
<dbReference type="Pfam" id="PF04029">
    <property type="entry name" value="2-ph_phosp"/>
    <property type="match status" value="1"/>
</dbReference>
<dbReference type="FunFam" id="3.90.1560.10:FF:000001">
    <property type="entry name" value="Probable 2-phosphosulfolactate phosphatase"/>
    <property type="match status" value="1"/>
</dbReference>
<gene>
    <name evidence="8" type="primary">comB</name>
    <name evidence="9" type="ORF">TcarDRAFT_0297</name>
</gene>
<sequence length="233" mass="24939">MQIDVCFTPDDYLASSASVVVVIDVLRATTSIATAFANGCRKLIPTATVEEAVVLKQDHFPDALLAGERKGLIIPGFQLGNSPFEYVRNIVDSKTIIMTTTNGTRALGLARNAANVFTAAFVNAAAVCERLSDMGRDVVFLCAGTEGNFSIEDVLCAGLLVSRFGLSATLSDKALAARAMYEGAHSDLLKTVMTSSHGRYLRDIGFADDVVFCLQHDIFSVVPQYCDGIITIT</sequence>
<dbReference type="GO" id="GO:0000287">
    <property type="term" value="F:magnesium ion binding"/>
    <property type="evidence" value="ECO:0007669"/>
    <property type="project" value="UniProtKB-UniRule"/>
</dbReference>
<dbReference type="RefSeq" id="WP_007290272.1">
    <property type="nucleotide sequence ID" value="NZ_AAWL01000023.1"/>
</dbReference>
<comment type="similarity">
    <text evidence="2 8">Belongs to the ComB family.</text>
</comment>
<evidence type="ECO:0000256" key="4">
    <source>
        <dbReference type="ARBA" id="ARBA00021948"/>
    </source>
</evidence>
<dbReference type="PANTHER" id="PTHR37311">
    <property type="entry name" value="2-PHOSPHOSULFOLACTATE PHOSPHATASE-RELATED"/>
    <property type="match status" value="1"/>
</dbReference>
<comment type="caution">
    <text evidence="9">The sequence shown here is derived from an EMBL/GenBank/DDBJ whole genome shotgun (WGS) entry which is preliminary data.</text>
</comment>
<dbReference type="PANTHER" id="PTHR37311:SF1">
    <property type="entry name" value="2-PHOSPHOSULFOLACTATE PHOSPHATASE-RELATED"/>
    <property type="match status" value="1"/>
</dbReference>
<dbReference type="Gene3D" id="3.90.1560.10">
    <property type="entry name" value="ComB-like"/>
    <property type="match status" value="1"/>
</dbReference>
<dbReference type="GO" id="GO:0050545">
    <property type="term" value="F:sulfopyruvate decarboxylase activity"/>
    <property type="evidence" value="ECO:0007669"/>
    <property type="project" value="TreeGrafter"/>
</dbReference>
<keyword evidence="10" id="KW-1185">Reference proteome</keyword>
<dbReference type="InterPro" id="IPR036702">
    <property type="entry name" value="ComB-like_sf"/>
</dbReference>
<reference evidence="9 10" key="1">
    <citation type="submission" date="2007-01" db="EMBL/GenBank/DDBJ databases">
        <title>Annotation of the draft genome assembly of Thermosinus carboxydivorans Nor1.</title>
        <authorList>
            <consortium name="US DOE Joint Genome Institute (JGI-ORNL)"/>
            <person name="Larimer F."/>
            <person name="Land M."/>
            <person name="Hauser L."/>
        </authorList>
    </citation>
    <scope>NUCLEOTIDE SEQUENCE [LARGE SCALE GENOMIC DNA]</scope>
    <source>
        <strain evidence="9 10">Nor1</strain>
    </source>
</reference>
<evidence type="ECO:0000256" key="2">
    <source>
        <dbReference type="ARBA" id="ARBA00009997"/>
    </source>
</evidence>
<proteinExistence type="inferred from homology"/>
<evidence type="ECO:0000256" key="3">
    <source>
        <dbReference type="ARBA" id="ARBA00012953"/>
    </source>
</evidence>
<dbReference type="SUPFAM" id="SSF142823">
    <property type="entry name" value="ComB-like"/>
    <property type="match status" value="1"/>
</dbReference>
<evidence type="ECO:0000313" key="9">
    <source>
        <dbReference type="EMBL" id="EAX46731.1"/>
    </source>
</evidence>
<dbReference type="EMBL" id="AAWL01000023">
    <property type="protein sequence ID" value="EAX46731.1"/>
    <property type="molecule type" value="Genomic_DNA"/>
</dbReference>
<accession>A1HTB8</accession>
<reference evidence="9 10" key="2">
    <citation type="submission" date="2007-01" db="EMBL/GenBank/DDBJ databases">
        <title>Sequencing of the draft genome and assembly of Thermosinus carboxydivorans Nor1.</title>
        <authorList>
            <consortium name="US DOE Joint Genome Institute (JGI-PGF)"/>
            <person name="Copeland A."/>
            <person name="Lucas S."/>
            <person name="Lapidus A."/>
            <person name="Barry K."/>
            <person name="Glavina del Rio T."/>
            <person name="Dalin E."/>
            <person name="Tice H."/>
            <person name="Bruce D."/>
            <person name="Pitluck S."/>
            <person name="Richardson P."/>
        </authorList>
    </citation>
    <scope>NUCLEOTIDE SEQUENCE [LARGE SCALE GENOMIC DNA]</scope>
    <source>
        <strain evidence="9 10">Nor1</strain>
    </source>
</reference>